<dbReference type="PANTHER" id="PTHR11361:SF21">
    <property type="entry name" value="MUTS PROTEIN HOMOLOG 4"/>
    <property type="match status" value="1"/>
</dbReference>
<dbReference type="GO" id="GO:0005524">
    <property type="term" value="F:ATP binding"/>
    <property type="evidence" value="ECO:0007669"/>
    <property type="project" value="UniProtKB-KW"/>
</dbReference>
<dbReference type="InterPro" id="IPR000432">
    <property type="entry name" value="DNA_mismatch_repair_MutS_C"/>
</dbReference>
<comment type="similarity">
    <text evidence="1">Belongs to the DNA mismatch repair MutS family.</text>
</comment>
<dbReference type="AlphaFoldDB" id="A0AAN6YAI4"/>
<dbReference type="Pfam" id="PF05192">
    <property type="entry name" value="MutS_III"/>
    <property type="match status" value="1"/>
</dbReference>
<dbReference type="InterPro" id="IPR027417">
    <property type="entry name" value="P-loop_NTPase"/>
</dbReference>
<comment type="caution">
    <text evidence="8">The sequence shown here is derived from an EMBL/GenBank/DDBJ whole genome shotgun (WGS) entry which is preliminary data.</text>
</comment>
<evidence type="ECO:0000313" key="9">
    <source>
        <dbReference type="Proteomes" id="UP001301769"/>
    </source>
</evidence>
<dbReference type="GO" id="GO:0007131">
    <property type="term" value="P:reciprocal meiotic recombination"/>
    <property type="evidence" value="ECO:0007669"/>
    <property type="project" value="TreeGrafter"/>
</dbReference>
<dbReference type="Pfam" id="PF00488">
    <property type="entry name" value="MutS_V"/>
    <property type="match status" value="1"/>
</dbReference>
<dbReference type="GO" id="GO:0005634">
    <property type="term" value="C:nucleus"/>
    <property type="evidence" value="ECO:0007669"/>
    <property type="project" value="TreeGrafter"/>
</dbReference>
<dbReference type="InterPro" id="IPR017261">
    <property type="entry name" value="DNA_mismatch_repair_MutS/MSH"/>
</dbReference>
<dbReference type="Gene3D" id="3.40.50.300">
    <property type="entry name" value="P-loop containing nucleotide triphosphate hydrolases"/>
    <property type="match status" value="1"/>
</dbReference>
<keyword evidence="3" id="KW-0067">ATP-binding</keyword>
<dbReference type="EMBL" id="MU858095">
    <property type="protein sequence ID" value="KAK4214381.1"/>
    <property type="molecule type" value="Genomic_DNA"/>
</dbReference>
<keyword evidence="9" id="KW-1185">Reference proteome</keyword>
<proteinExistence type="inferred from homology"/>
<dbReference type="CDD" id="cd03243">
    <property type="entry name" value="ABC_MutS_homologs"/>
    <property type="match status" value="1"/>
</dbReference>
<evidence type="ECO:0000256" key="2">
    <source>
        <dbReference type="ARBA" id="ARBA00022741"/>
    </source>
</evidence>
<organism evidence="8 9">
    <name type="scientific">Rhypophila decipiens</name>
    <dbReference type="NCBI Taxonomy" id="261697"/>
    <lineage>
        <taxon>Eukaryota</taxon>
        <taxon>Fungi</taxon>
        <taxon>Dikarya</taxon>
        <taxon>Ascomycota</taxon>
        <taxon>Pezizomycotina</taxon>
        <taxon>Sordariomycetes</taxon>
        <taxon>Sordariomycetidae</taxon>
        <taxon>Sordariales</taxon>
        <taxon>Naviculisporaceae</taxon>
        <taxon>Rhypophila</taxon>
    </lineage>
</organism>
<evidence type="ECO:0000256" key="4">
    <source>
        <dbReference type="ARBA" id="ARBA00023125"/>
    </source>
</evidence>
<dbReference type="SUPFAM" id="SSF48334">
    <property type="entry name" value="DNA repair protein MutS, domain III"/>
    <property type="match status" value="1"/>
</dbReference>
<evidence type="ECO:0000259" key="7">
    <source>
        <dbReference type="SMART" id="SM00534"/>
    </source>
</evidence>
<dbReference type="SMART" id="SM00534">
    <property type="entry name" value="MUTSac"/>
    <property type="match status" value="1"/>
</dbReference>
<name>A0AAN6YAI4_9PEZI</name>
<dbReference type="GO" id="GO:0030983">
    <property type="term" value="F:mismatched DNA binding"/>
    <property type="evidence" value="ECO:0007669"/>
    <property type="project" value="InterPro"/>
</dbReference>
<keyword evidence="5" id="KW-0469">Meiosis</keyword>
<feature type="domain" description="DNA mismatch repair protein MutS core" evidence="6">
    <location>
        <begin position="159"/>
        <end position="539"/>
    </location>
</feature>
<evidence type="ECO:0000313" key="8">
    <source>
        <dbReference type="EMBL" id="KAK4214381.1"/>
    </source>
</evidence>
<evidence type="ECO:0000256" key="5">
    <source>
        <dbReference type="ARBA" id="ARBA00023254"/>
    </source>
</evidence>
<dbReference type="PIRSF" id="PIRSF037677">
    <property type="entry name" value="DNA_mis_repair_Msh6"/>
    <property type="match status" value="1"/>
</dbReference>
<feature type="non-terminal residue" evidence="8">
    <location>
        <position position="1"/>
    </location>
</feature>
<gene>
    <name evidence="8" type="ORF">QBC37DRAFT_462057</name>
</gene>
<dbReference type="Gene3D" id="1.10.1420.10">
    <property type="match status" value="1"/>
</dbReference>
<dbReference type="PANTHER" id="PTHR11361">
    <property type="entry name" value="DNA MISMATCH REPAIR PROTEIN MUTS FAMILY MEMBER"/>
    <property type="match status" value="1"/>
</dbReference>
<accession>A0AAN6YAI4</accession>
<evidence type="ECO:0000256" key="3">
    <source>
        <dbReference type="ARBA" id="ARBA00022840"/>
    </source>
</evidence>
<keyword evidence="2" id="KW-0547">Nucleotide-binding</keyword>
<dbReference type="InterPro" id="IPR036187">
    <property type="entry name" value="DNA_mismatch_repair_MutS_sf"/>
</dbReference>
<feature type="non-terminal residue" evidence="8">
    <location>
        <position position="802"/>
    </location>
</feature>
<dbReference type="InterPro" id="IPR045076">
    <property type="entry name" value="MutS"/>
</dbReference>
<keyword evidence="4" id="KW-0238">DNA-binding</keyword>
<evidence type="ECO:0000256" key="1">
    <source>
        <dbReference type="ARBA" id="ARBA00006271"/>
    </source>
</evidence>
<evidence type="ECO:0000259" key="6">
    <source>
        <dbReference type="SMART" id="SM00533"/>
    </source>
</evidence>
<dbReference type="Proteomes" id="UP001301769">
    <property type="component" value="Unassembled WGS sequence"/>
</dbReference>
<dbReference type="SMART" id="SM00533">
    <property type="entry name" value="MUTSd"/>
    <property type="match status" value="1"/>
</dbReference>
<dbReference type="SUPFAM" id="SSF52540">
    <property type="entry name" value="P-loop containing nucleoside triphosphate hydrolases"/>
    <property type="match status" value="1"/>
</dbReference>
<dbReference type="GO" id="GO:0140664">
    <property type="term" value="F:ATP-dependent DNA damage sensor activity"/>
    <property type="evidence" value="ECO:0007669"/>
    <property type="project" value="InterPro"/>
</dbReference>
<sequence length="802" mass="89485">DTVLCAISESRSADVIGMATLNLTTGAADIVRIVNDDKFEYQRLISVLSSMEEQPTCFILLQTRVRQSSKYWSATEGLRLVRKLALEGEREAILTALDKNFYASCAFAAVVTYASQDLDFDLAPGCVHIKYSHPADTLRLDHVSVTALELLQAAREGGSRSSNLFGIMDRTHTPQGRRLLRSALLQPSTHREEITIRQEAVEELVAKEEFRSDVCKCLKALHRIDIERVVSWILRGGSNHDYPLALGRVYSRAGVELACHEDLREAEGDLNYILMLKEYLEGVVSLHGTLATEGCSSGLSQWLEGQLAPTRLSGIKELLATHIDENARFSTKPIEARNNRLWAMRAPPNSSLEKARLSYKEATDAMDEYVDGLNAVLCEYLGKEGKPYQDSDHRYSLSFPTSDVTRALGWAMQSGLESQFEFQLPAQWGDRMPGHNPIFIATRKPNCYVFHTREFFEHSQRTQLYADIVTSDSDSQVMDFKRLLRAFDLAPLYEMSDAVAILDLVCSFALLSATRNYVRPRLSDHLVLQGAKNPIVEIRRPGFTPNDVYFGVNSHRCLVLAGDNMSGKSTFVKMVALIQIMAQMGCFVPAAYADVPICDQIFTRLSTEDNPENNLGTFAVEMSDMNLILRHASANSLVIIDELSRGTSHHDGLSLALSMCRHLLKLNARTVFATHFNEIGPFLRAENQEKVTCAHFASDNVFDQYQVREVNISHHLRPGPIQYQDYGVDLARRFLPQTVVDVAEQVSGFLRGKTQTHATPRPAAPATMRSRLVTGVSEVLHKLYDASPGGSSASLAMELKKL</sequence>
<dbReference type="GO" id="GO:0006298">
    <property type="term" value="P:mismatch repair"/>
    <property type="evidence" value="ECO:0007669"/>
    <property type="project" value="InterPro"/>
</dbReference>
<protein>
    <submittedName>
        <fullName evidence="8">Muts domain V-domain-containing protein</fullName>
    </submittedName>
</protein>
<dbReference type="InterPro" id="IPR007696">
    <property type="entry name" value="DNA_mismatch_repair_MutS_core"/>
</dbReference>
<reference evidence="8" key="1">
    <citation type="journal article" date="2023" name="Mol. Phylogenet. Evol.">
        <title>Genome-scale phylogeny and comparative genomics of the fungal order Sordariales.</title>
        <authorList>
            <person name="Hensen N."/>
            <person name="Bonometti L."/>
            <person name="Westerberg I."/>
            <person name="Brannstrom I.O."/>
            <person name="Guillou S."/>
            <person name="Cros-Aarteil S."/>
            <person name="Calhoun S."/>
            <person name="Haridas S."/>
            <person name="Kuo A."/>
            <person name="Mondo S."/>
            <person name="Pangilinan J."/>
            <person name="Riley R."/>
            <person name="LaButti K."/>
            <person name="Andreopoulos B."/>
            <person name="Lipzen A."/>
            <person name="Chen C."/>
            <person name="Yan M."/>
            <person name="Daum C."/>
            <person name="Ng V."/>
            <person name="Clum A."/>
            <person name="Steindorff A."/>
            <person name="Ohm R.A."/>
            <person name="Martin F."/>
            <person name="Silar P."/>
            <person name="Natvig D.O."/>
            <person name="Lalanne C."/>
            <person name="Gautier V."/>
            <person name="Ament-Velasquez S.L."/>
            <person name="Kruys A."/>
            <person name="Hutchinson M.I."/>
            <person name="Powell A.J."/>
            <person name="Barry K."/>
            <person name="Miller A.N."/>
            <person name="Grigoriev I.V."/>
            <person name="Debuchy R."/>
            <person name="Gladieux P."/>
            <person name="Hiltunen Thoren M."/>
            <person name="Johannesson H."/>
        </authorList>
    </citation>
    <scope>NUCLEOTIDE SEQUENCE</scope>
    <source>
        <strain evidence="8">PSN293</strain>
    </source>
</reference>
<reference evidence="8" key="2">
    <citation type="submission" date="2023-05" db="EMBL/GenBank/DDBJ databases">
        <authorList>
            <consortium name="Lawrence Berkeley National Laboratory"/>
            <person name="Steindorff A."/>
            <person name="Hensen N."/>
            <person name="Bonometti L."/>
            <person name="Westerberg I."/>
            <person name="Brannstrom I.O."/>
            <person name="Guillou S."/>
            <person name="Cros-Aarteil S."/>
            <person name="Calhoun S."/>
            <person name="Haridas S."/>
            <person name="Kuo A."/>
            <person name="Mondo S."/>
            <person name="Pangilinan J."/>
            <person name="Riley R."/>
            <person name="Labutti K."/>
            <person name="Andreopoulos B."/>
            <person name="Lipzen A."/>
            <person name="Chen C."/>
            <person name="Yanf M."/>
            <person name="Daum C."/>
            <person name="Ng V."/>
            <person name="Clum A."/>
            <person name="Ohm R."/>
            <person name="Martin F."/>
            <person name="Silar P."/>
            <person name="Natvig D."/>
            <person name="Lalanne C."/>
            <person name="Gautier V."/>
            <person name="Ament-Velasquez S.L."/>
            <person name="Kruys A."/>
            <person name="Hutchinson M.I."/>
            <person name="Powell A.J."/>
            <person name="Barry K."/>
            <person name="Miller A.N."/>
            <person name="Grigoriev I.V."/>
            <person name="Debuchy R."/>
            <person name="Gladieux P."/>
            <person name="Thoren M.H."/>
            <person name="Johannesson H."/>
        </authorList>
    </citation>
    <scope>NUCLEOTIDE SEQUENCE</scope>
    <source>
        <strain evidence="8">PSN293</strain>
    </source>
</reference>
<feature type="domain" description="DNA mismatch repair proteins mutS family" evidence="7">
    <location>
        <begin position="555"/>
        <end position="748"/>
    </location>
</feature>